<dbReference type="EMBL" id="JBHSAV010000023">
    <property type="protein sequence ID" value="MFC3976212.1"/>
    <property type="molecule type" value="Genomic_DNA"/>
</dbReference>
<protein>
    <submittedName>
        <fullName evidence="4">FecR family protein</fullName>
    </submittedName>
</protein>
<keyword evidence="1" id="KW-1133">Transmembrane helix</keyword>
<dbReference type="PIRSF" id="PIRSF018266">
    <property type="entry name" value="FecR"/>
    <property type="match status" value="1"/>
</dbReference>
<evidence type="ECO:0000313" key="5">
    <source>
        <dbReference type="Proteomes" id="UP001595766"/>
    </source>
</evidence>
<dbReference type="PANTHER" id="PTHR30273">
    <property type="entry name" value="PERIPLASMIC SIGNAL SENSOR AND SIGMA FACTOR ACTIVATOR FECR-RELATED"/>
    <property type="match status" value="1"/>
</dbReference>
<dbReference type="Gene3D" id="2.60.120.1440">
    <property type="match status" value="1"/>
</dbReference>
<dbReference type="InterPro" id="IPR006860">
    <property type="entry name" value="FecR"/>
</dbReference>
<evidence type="ECO:0000313" key="4">
    <source>
        <dbReference type="EMBL" id="MFC3976212.1"/>
    </source>
</evidence>
<reference evidence="5" key="1">
    <citation type="journal article" date="2019" name="Int. J. Syst. Evol. Microbiol.">
        <title>The Global Catalogue of Microorganisms (GCM) 10K type strain sequencing project: providing services to taxonomists for standard genome sequencing and annotation.</title>
        <authorList>
            <consortium name="The Broad Institute Genomics Platform"/>
            <consortium name="The Broad Institute Genome Sequencing Center for Infectious Disease"/>
            <person name="Wu L."/>
            <person name="Ma J."/>
        </authorList>
    </citation>
    <scope>NUCLEOTIDE SEQUENCE [LARGE SCALE GENOMIC DNA]</scope>
    <source>
        <strain evidence="5">CECT 8551</strain>
    </source>
</reference>
<dbReference type="InterPro" id="IPR012373">
    <property type="entry name" value="Ferrdict_sens_TM"/>
</dbReference>
<evidence type="ECO:0000256" key="1">
    <source>
        <dbReference type="SAM" id="Phobius"/>
    </source>
</evidence>
<dbReference type="Pfam" id="PF16344">
    <property type="entry name" value="FecR_C"/>
    <property type="match status" value="1"/>
</dbReference>
<organism evidence="4 5">
    <name type="scientific">Belliella kenyensis</name>
    <dbReference type="NCBI Taxonomy" id="1472724"/>
    <lineage>
        <taxon>Bacteria</taxon>
        <taxon>Pseudomonadati</taxon>
        <taxon>Bacteroidota</taxon>
        <taxon>Cytophagia</taxon>
        <taxon>Cytophagales</taxon>
        <taxon>Cyclobacteriaceae</taxon>
        <taxon>Belliella</taxon>
    </lineage>
</organism>
<accession>A0ABV8EIT6</accession>
<dbReference type="PANTHER" id="PTHR30273:SF2">
    <property type="entry name" value="PROTEIN FECR"/>
    <property type="match status" value="1"/>
</dbReference>
<keyword evidence="1" id="KW-0812">Transmembrane</keyword>
<feature type="domain" description="FecR protein" evidence="2">
    <location>
        <begin position="117"/>
        <end position="203"/>
    </location>
</feature>
<dbReference type="Gene3D" id="3.55.50.30">
    <property type="match status" value="1"/>
</dbReference>
<dbReference type="RefSeq" id="WP_241290799.1">
    <property type="nucleotide sequence ID" value="NZ_JAKZGR010000001.1"/>
</dbReference>
<evidence type="ECO:0000259" key="3">
    <source>
        <dbReference type="Pfam" id="PF16344"/>
    </source>
</evidence>
<feature type="transmembrane region" description="Helical" evidence="1">
    <location>
        <begin position="73"/>
        <end position="95"/>
    </location>
</feature>
<sequence length="320" mass="36780">MHQYFQSLIQKLFSGNASSDEIQEINKWYDTFEIDQDIEIADHQKRTKSQIKAELYQNILQRTDHKKANRTRVVRLITTLAACFAIGLYGIFYLLDQSQSQENTIIQNVLTFSNEEGMIKMIKLPDGSKVYLHHNTEIEVESDFSKSRNISLSGKAFFDVVSNPNLPFVIKTENLETRVLGTSFSISAYKGMAETVGVKSGKVLVNSNDSQYHELTQDDLLQYENTKIELSKIQKPDLFFGWTEQTLVLIDSNIDELVKQIESWYGVSISYQKPKIHNCRVTGTYQKLSLEEMLQAIAFIIPIEYELKSKEVKINFGECK</sequence>
<keyword evidence="1" id="KW-0472">Membrane</keyword>
<dbReference type="InterPro" id="IPR032508">
    <property type="entry name" value="FecR_C"/>
</dbReference>
<dbReference type="Proteomes" id="UP001595766">
    <property type="component" value="Unassembled WGS sequence"/>
</dbReference>
<name>A0ABV8EIT6_9BACT</name>
<comment type="caution">
    <text evidence="4">The sequence shown here is derived from an EMBL/GenBank/DDBJ whole genome shotgun (WGS) entry which is preliminary data.</text>
</comment>
<dbReference type="Pfam" id="PF04773">
    <property type="entry name" value="FecR"/>
    <property type="match status" value="1"/>
</dbReference>
<feature type="domain" description="Protein FecR C-terminal" evidence="3">
    <location>
        <begin position="247"/>
        <end position="314"/>
    </location>
</feature>
<keyword evidence="5" id="KW-1185">Reference proteome</keyword>
<gene>
    <name evidence="4" type="ORF">ACFOUP_07475</name>
</gene>
<evidence type="ECO:0000259" key="2">
    <source>
        <dbReference type="Pfam" id="PF04773"/>
    </source>
</evidence>
<proteinExistence type="predicted"/>